<sequence length="499" mass="54803">MTQQVMIDEKVATAAKRLSHWGWVTMIVLFTVLASSVFMIPDKAIAAEQRETSTSKEFIQVEGGYYYTVALRNDGSVWTWGRNLMGELGLQDTVTFSRTDAPVRLPELEDIKSISVGIGMAHNLAVKSDGTVWQWGTATGYEDYKQHSLRPTPIEGISDVTQVAALSTSGIALRTDGSVWSWERYWKTGEQNKSRKPAAVKGLTGVIQVAGSGNTGYAVKKDGTVWSWNEASSSIYWPQSVATKPIKLAGLSNIRQVSSLGEKLLALDAKGKVWTLNQKGKAVALNKELTVKEVVSGDRYWLLLSKSGEVFSYGNTVTGKQGKVNHLPKIKTIGAGIYHNVAISEDGTVWSWGHSKFNEVGKPPVSADGMIYRPVQARADIDVRINGNLLNSVFPAVITETSVQLPIKDVANMLGAKFTALRNEDSMRYSLEYEGRSVTFKSFENQISIGTQNLELPDRISSISGSISVPYQLLEQGFGLDITWDPKLRELDITTNTNP</sequence>
<feature type="domain" description="Copper amine oxidase-like N-terminal" evidence="2">
    <location>
        <begin position="385"/>
        <end position="491"/>
    </location>
</feature>
<evidence type="ECO:0000313" key="4">
    <source>
        <dbReference type="Proteomes" id="UP000659344"/>
    </source>
</evidence>
<dbReference type="PROSITE" id="PS50012">
    <property type="entry name" value="RCC1_3"/>
    <property type="match status" value="1"/>
</dbReference>
<dbReference type="EMBL" id="BMFT01000002">
    <property type="protein sequence ID" value="GGH31749.1"/>
    <property type="molecule type" value="Genomic_DNA"/>
</dbReference>
<dbReference type="InterPro" id="IPR051553">
    <property type="entry name" value="Ran_GTPase-activating"/>
</dbReference>
<organism evidence="3 4">
    <name type="scientific">Paenibacillus segetis</name>
    <dbReference type="NCBI Taxonomy" id="1325360"/>
    <lineage>
        <taxon>Bacteria</taxon>
        <taxon>Bacillati</taxon>
        <taxon>Bacillota</taxon>
        <taxon>Bacilli</taxon>
        <taxon>Bacillales</taxon>
        <taxon>Paenibacillaceae</taxon>
        <taxon>Paenibacillus</taxon>
    </lineage>
</organism>
<protein>
    <recommendedName>
        <fullName evidence="2">Copper amine oxidase-like N-terminal domain-containing protein</fullName>
    </recommendedName>
</protein>
<gene>
    <name evidence="3" type="ORF">GCM10008013_35680</name>
</gene>
<keyword evidence="1" id="KW-1133">Transmembrane helix</keyword>
<dbReference type="InterPro" id="IPR000408">
    <property type="entry name" value="Reg_chr_condens"/>
</dbReference>
<name>A0ABQ1YP23_9BACL</name>
<dbReference type="InterPro" id="IPR009091">
    <property type="entry name" value="RCC1/BLIP-II"/>
</dbReference>
<accession>A0ABQ1YP23</accession>
<dbReference type="PRINTS" id="PR00633">
    <property type="entry name" value="RCCNDNSATION"/>
</dbReference>
<feature type="transmembrane region" description="Helical" evidence="1">
    <location>
        <begin position="21"/>
        <end position="40"/>
    </location>
</feature>
<comment type="caution">
    <text evidence="3">The sequence shown here is derived from an EMBL/GenBank/DDBJ whole genome shotgun (WGS) entry which is preliminary data.</text>
</comment>
<evidence type="ECO:0000313" key="3">
    <source>
        <dbReference type="EMBL" id="GGH31749.1"/>
    </source>
</evidence>
<dbReference type="InterPro" id="IPR012854">
    <property type="entry name" value="Cu_amine_oxidase-like_N"/>
</dbReference>
<dbReference type="PANTHER" id="PTHR45982">
    <property type="entry name" value="REGULATOR OF CHROMOSOME CONDENSATION"/>
    <property type="match status" value="1"/>
</dbReference>
<dbReference type="Proteomes" id="UP000659344">
    <property type="component" value="Unassembled WGS sequence"/>
</dbReference>
<dbReference type="RefSeq" id="WP_188541206.1">
    <property type="nucleotide sequence ID" value="NZ_BMFT01000002.1"/>
</dbReference>
<dbReference type="SUPFAM" id="SSF50985">
    <property type="entry name" value="RCC1/BLIP-II"/>
    <property type="match status" value="2"/>
</dbReference>
<keyword evidence="4" id="KW-1185">Reference proteome</keyword>
<dbReference type="PANTHER" id="PTHR45982:SF1">
    <property type="entry name" value="REGULATOR OF CHROMOSOME CONDENSATION"/>
    <property type="match status" value="1"/>
</dbReference>
<dbReference type="Pfam" id="PF00415">
    <property type="entry name" value="RCC1"/>
    <property type="match status" value="1"/>
</dbReference>
<keyword evidence="1" id="KW-0812">Transmembrane</keyword>
<reference evidence="4" key="1">
    <citation type="journal article" date="2019" name="Int. J. Syst. Evol. Microbiol.">
        <title>The Global Catalogue of Microorganisms (GCM) 10K type strain sequencing project: providing services to taxonomists for standard genome sequencing and annotation.</title>
        <authorList>
            <consortium name="The Broad Institute Genomics Platform"/>
            <consortium name="The Broad Institute Genome Sequencing Center for Infectious Disease"/>
            <person name="Wu L."/>
            <person name="Ma J."/>
        </authorList>
    </citation>
    <scope>NUCLEOTIDE SEQUENCE [LARGE SCALE GENOMIC DNA]</scope>
    <source>
        <strain evidence="4">CGMCC 1.12769</strain>
    </source>
</reference>
<proteinExistence type="predicted"/>
<evidence type="ECO:0000259" key="2">
    <source>
        <dbReference type="Pfam" id="PF07833"/>
    </source>
</evidence>
<dbReference type="Gene3D" id="2.130.10.30">
    <property type="entry name" value="Regulator of chromosome condensation 1/beta-lactamase-inhibitor protein II"/>
    <property type="match status" value="2"/>
</dbReference>
<keyword evidence="1" id="KW-0472">Membrane</keyword>
<dbReference type="Pfam" id="PF13540">
    <property type="entry name" value="RCC1_2"/>
    <property type="match status" value="1"/>
</dbReference>
<dbReference type="Pfam" id="PF07833">
    <property type="entry name" value="Cu_amine_oxidN1"/>
    <property type="match status" value="1"/>
</dbReference>
<evidence type="ECO:0000256" key="1">
    <source>
        <dbReference type="SAM" id="Phobius"/>
    </source>
</evidence>